<dbReference type="EMBL" id="BQKI01000084">
    <property type="protein sequence ID" value="GJN32960.1"/>
    <property type="molecule type" value="Genomic_DNA"/>
</dbReference>
<feature type="region of interest" description="Disordered" evidence="1">
    <location>
        <begin position="19"/>
        <end position="107"/>
    </location>
</feature>
<organism evidence="2 3">
    <name type="scientific">Eleusine coracana subsp. coracana</name>
    <dbReference type="NCBI Taxonomy" id="191504"/>
    <lineage>
        <taxon>Eukaryota</taxon>
        <taxon>Viridiplantae</taxon>
        <taxon>Streptophyta</taxon>
        <taxon>Embryophyta</taxon>
        <taxon>Tracheophyta</taxon>
        <taxon>Spermatophyta</taxon>
        <taxon>Magnoliopsida</taxon>
        <taxon>Liliopsida</taxon>
        <taxon>Poales</taxon>
        <taxon>Poaceae</taxon>
        <taxon>PACMAD clade</taxon>
        <taxon>Chloridoideae</taxon>
        <taxon>Cynodonteae</taxon>
        <taxon>Eleusininae</taxon>
        <taxon>Eleusine</taxon>
    </lineage>
</organism>
<protein>
    <submittedName>
        <fullName evidence="2">Uncharacterized protein</fullName>
    </submittedName>
</protein>
<keyword evidence="3" id="KW-1185">Reference proteome</keyword>
<dbReference type="Proteomes" id="UP001054889">
    <property type="component" value="Unassembled WGS sequence"/>
</dbReference>
<sequence>MTGARRSAVCRKLVAQMLTRSASERSARHGPYHWPTQEKQPLIGDHCARGYNHGGRPTRRRQRHPAQPFPFSRDRSGLAQASARDGPGRTMERRAKPHRDEDEPSRCGHHRLLGTEAHADVVPLLSDTRNIGQPTVRARDHGGRPDPRTPAQLVRMARDDLGQSPNQQMQPMPIASCDRTTFELPRLLQSSDVKACPTKN</sequence>
<evidence type="ECO:0000256" key="1">
    <source>
        <dbReference type="SAM" id="MobiDB-lite"/>
    </source>
</evidence>
<reference evidence="2" key="2">
    <citation type="submission" date="2021-12" db="EMBL/GenBank/DDBJ databases">
        <title>Resequencing data analysis of finger millet.</title>
        <authorList>
            <person name="Hatakeyama M."/>
            <person name="Aluri S."/>
            <person name="Balachadran M.T."/>
            <person name="Sivarajan S.R."/>
            <person name="Poveda L."/>
            <person name="Shimizu-Inatsugi R."/>
            <person name="Schlapbach R."/>
            <person name="Sreeman S.M."/>
            <person name="Shimizu K.K."/>
        </authorList>
    </citation>
    <scope>NUCLEOTIDE SEQUENCE</scope>
</reference>
<dbReference type="AlphaFoldDB" id="A0AAV5FDE7"/>
<gene>
    <name evidence="2" type="primary">gb21509</name>
    <name evidence="2" type="ORF">PR202_gb21509</name>
</gene>
<name>A0AAV5FDE7_ELECO</name>
<evidence type="ECO:0000313" key="3">
    <source>
        <dbReference type="Proteomes" id="UP001054889"/>
    </source>
</evidence>
<reference evidence="2" key="1">
    <citation type="journal article" date="2018" name="DNA Res.">
        <title>Multiple hybrid de novo genome assembly of finger millet, an orphan allotetraploid crop.</title>
        <authorList>
            <person name="Hatakeyama M."/>
            <person name="Aluri S."/>
            <person name="Balachadran M.T."/>
            <person name="Sivarajan S.R."/>
            <person name="Patrignani A."/>
            <person name="Gruter S."/>
            <person name="Poveda L."/>
            <person name="Shimizu-Inatsugi R."/>
            <person name="Baeten J."/>
            <person name="Francoijs K.J."/>
            <person name="Nataraja K.N."/>
            <person name="Reddy Y.A.N."/>
            <person name="Phadnis S."/>
            <person name="Ravikumar R.L."/>
            <person name="Schlapbach R."/>
            <person name="Sreeman S.M."/>
            <person name="Shimizu K.K."/>
        </authorList>
    </citation>
    <scope>NUCLEOTIDE SEQUENCE</scope>
</reference>
<accession>A0AAV5FDE7</accession>
<evidence type="ECO:0000313" key="2">
    <source>
        <dbReference type="EMBL" id="GJN32960.1"/>
    </source>
</evidence>
<feature type="compositionally biased region" description="Basic and acidic residues" evidence="1">
    <location>
        <begin position="86"/>
        <end position="106"/>
    </location>
</feature>
<proteinExistence type="predicted"/>
<comment type="caution">
    <text evidence="2">The sequence shown here is derived from an EMBL/GenBank/DDBJ whole genome shotgun (WGS) entry which is preliminary data.</text>
</comment>